<dbReference type="Pfam" id="PF02133">
    <property type="entry name" value="Transp_cyt_pur"/>
    <property type="match status" value="1"/>
</dbReference>
<feature type="transmembrane region" description="Helical" evidence="6">
    <location>
        <begin position="139"/>
        <end position="158"/>
    </location>
</feature>
<feature type="transmembrane region" description="Helical" evidence="6">
    <location>
        <begin position="267"/>
        <end position="289"/>
    </location>
</feature>
<evidence type="ECO:0000313" key="8">
    <source>
        <dbReference type="Proteomes" id="UP000729290"/>
    </source>
</evidence>
<feature type="transmembrane region" description="Helical" evidence="6">
    <location>
        <begin position="400"/>
        <end position="419"/>
    </location>
</feature>
<name>A0ABS2G8S5_9FIRM</name>
<proteinExistence type="inferred from homology"/>
<reference evidence="7 8" key="1">
    <citation type="journal article" date="2021" name="Sci. Rep.">
        <title>The distribution of antibiotic resistance genes in chicken gut microbiota commensals.</title>
        <authorList>
            <person name="Juricova H."/>
            <person name="Matiasovicova J."/>
            <person name="Kubasova T."/>
            <person name="Cejkova D."/>
            <person name="Rychlik I."/>
        </authorList>
    </citation>
    <scope>NUCLEOTIDE SEQUENCE [LARGE SCALE GENOMIC DNA]</scope>
    <source>
        <strain evidence="7 8">An431b</strain>
    </source>
</reference>
<evidence type="ECO:0000313" key="7">
    <source>
        <dbReference type="EMBL" id="MBM6877440.1"/>
    </source>
</evidence>
<organism evidence="7 8">
    <name type="scientific">Anaerotignum lactatifermentans</name>
    <dbReference type="NCBI Taxonomy" id="160404"/>
    <lineage>
        <taxon>Bacteria</taxon>
        <taxon>Bacillati</taxon>
        <taxon>Bacillota</taxon>
        <taxon>Clostridia</taxon>
        <taxon>Lachnospirales</taxon>
        <taxon>Anaerotignaceae</taxon>
        <taxon>Anaerotignum</taxon>
    </lineage>
</organism>
<dbReference type="Gene3D" id="1.10.4160.10">
    <property type="entry name" value="Hydantoin permease"/>
    <property type="match status" value="1"/>
</dbReference>
<dbReference type="RefSeq" id="WP_205133525.1">
    <property type="nucleotide sequence ID" value="NZ_JACSNT010000006.1"/>
</dbReference>
<dbReference type="InterPro" id="IPR030191">
    <property type="entry name" value="CodB"/>
</dbReference>
<dbReference type="InterPro" id="IPR001248">
    <property type="entry name" value="Pur-cyt_permease"/>
</dbReference>
<dbReference type="PANTHER" id="PTHR30569:SF0">
    <property type="entry name" value="CYTOSINE PERMEASE"/>
    <property type="match status" value="1"/>
</dbReference>
<evidence type="ECO:0000256" key="2">
    <source>
        <dbReference type="ARBA" id="ARBA00008974"/>
    </source>
</evidence>
<evidence type="ECO:0000256" key="5">
    <source>
        <dbReference type="ARBA" id="ARBA00023136"/>
    </source>
</evidence>
<evidence type="ECO:0000256" key="6">
    <source>
        <dbReference type="SAM" id="Phobius"/>
    </source>
</evidence>
<feature type="transmembrane region" description="Helical" evidence="6">
    <location>
        <begin position="375"/>
        <end position="394"/>
    </location>
</feature>
<evidence type="ECO:0000256" key="3">
    <source>
        <dbReference type="ARBA" id="ARBA00022692"/>
    </source>
</evidence>
<sequence>MDQEVKKSSKMENRAMSRVSEEERQSWVSIAFLWIGTMICIPMLMVGGMFSASMTLSNIVLAAFIGFFICSFVMVLTGMQATDLGLPSAMCATKAFGDRGSSLLTSLVVFVAQMGWFGVQTATCATAFNTLMALVGINVPFWISCIIWGAVMLITAVYGFTMMKILNYIAVPALVILCIYGAYHAGSDMGLTAMMALVPETPLPMSAAISTVIGLFAVGTVINCDYARYAKSRKDAVKATFIGVLPAAVMMITVGAVMAMSTGNYDITSVFASMGLPAISMLVLILATWTTNTSNAYTSGLAAMKVFSLKDEKRPLVTMICGAIGTLIAIAGLADALSAFITVLSSFVPPIAGVMIADYWIVGKGKPENWYPIRGFNWNGILAWAIGSIVALKFSFFSPALDGIIVCCIAYVVLNGLFGKTVMAGKGKMSVEEAEESVSA</sequence>
<keyword evidence="5 6" id="KW-0472">Membrane</keyword>
<evidence type="ECO:0000256" key="1">
    <source>
        <dbReference type="ARBA" id="ARBA00004141"/>
    </source>
</evidence>
<keyword evidence="4 6" id="KW-1133">Transmembrane helix</keyword>
<dbReference type="EMBL" id="JACSNV010000005">
    <property type="protein sequence ID" value="MBM6877440.1"/>
    <property type="molecule type" value="Genomic_DNA"/>
</dbReference>
<feature type="transmembrane region" description="Helical" evidence="6">
    <location>
        <begin position="26"/>
        <end position="50"/>
    </location>
</feature>
<accession>A0ABS2G8S5</accession>
<feature type="transmembrane region" description="Helical" evidence="6">
    <location>
        <begin position="100"/>
        <end position="119"/>
    </location>
</feature>
<comment type="subcellular location">
    <subcellularLocation>
        <location evidence="1">Membrane</location>
        <topology evidence="1">Multi-pass membrane protein</topology>
    </subcellularLocation>
</comment>
<feature type="transmembrane region" description="Helical" evidence="6">
    <location>
        <begin position="56"/>
        <end position="79"/>
    </location>
</feature>
<dbReference type="Proteomes" id="UP000729290">
    <property type="component" value="Unassembled WGS sequence"/>
</dbReference>
<feature type="transmembrane region" description="Helical" evidence="6">
    <location>
        <begin position="165"/>
        <end position="183"/>
    </location>
</feature>
<feature type="transmembrane region" description="Helical" evidence="6">
    <location>
        <begin position="315"/>
        <end position="334"/>
    </location>
</feature>
<comment type="caution">
    <text evidence="7">The sequence shown here is derived from an EMBL/GenBank/DDBJ whole genome shotgun (WGS) entry which is preliminary data.</text>
</comment>
<feature type="transmembrane region" description="Helical" evidence="6">
    <location>
        <begin position="203"/>
        <end position="224"/>
    </location>
</feature>
<gene>
    <name evidence="7" type="ORF">H9X83_04630</name>
</gene>
<protein>
    <submittedName>
        <fullName evidence="7">Cytosine permease</fullName>
    </submittedName>
</protein>
<comment type="similarity">
    <text evidence="2">Belongs to the purine-cytosine permease (2.A.39) family.</text>
</comment>
<feature type="transmembrane region" description="Helical" evidence="6">
    <location>
        <begin position="340"/>
        <end position="363"/>
    </location>
</feature>
<dbReference type="PANTHER" id="PTHR30569">
    <property type="entry name" value="CYTOSINE TRANSPORTER CODB"/>
    <property type="match status" value="1"/>
</dbReference>
<dbReference type="CDD" id="cd11484">
    <property type="entry name" value="SLC-NCS1sbd_CobB-like"/>
    <property type="match status" value="1"/>
</dbReference>
<feature type="transmembrane region" description="Helical" evidence="6">
    <location>
        <begin position="236"/>
        <end position="261"/>
    </location>
</feature>
<keyword evidence="3 6" id="KW-0812">Transmembrane</keyword>
<keyword evidence="8" id="KW-1185">Reference proteome</keyword>
<evidence type="ECO:0000256" key="4">
    <source>
        <dbReference type="ARBA" id="ARBA00022989"/>
    </source>
</evidence>